<keyword evidence="2" id="KW-1185">Reference proteome</keyword>
<gene>
    <name evidence="1" type="ORF">BD410DRAFT_791286</name>
</gene>
<protein>
    <submittedName>
        <fullName evidence="1">Uncharacterized protein</fullName>
    </submittedName>
</protein>
<dbReference type="VEuPathDB" id="FungiDB:BD410DRAFT_791286"/>
<sequence length="216" mass="22995">MSSTNEAEFFSPELPSPFTGKFDLYATELSFLESEYLPKGATSPNYKAVFEKILFYQAKPDFSLRCALIAHPVGGTGSIGRLSCSSFVNPISGEELGPIYIIGGQTKPSVNFGAVASAHSSTVGVGIGYEAKVDLDVKGGGCSCGMISSGVGSFKMRKVWAAEDGKELFEGYVSLKVVYGRALRRKGFGNGDSFSVPFWAVRALKVDGREVGIDVV</sequence>
<evidence type="ECO:0000313" key="2">
    <source>
        <dbReference type="Proteomes" id="UP000294933"/>
    </source>
</evidence>
<reference evidence="1 2" key="1">
    <citation type="submission" date="2018-06" db="EMBL/GenBank/DDBJ databases">
        <title>A transcriptomic atlas of mushroom development highlights an independent origin of complex multicellularity.</title>
        <authorList>
            <consortium name="DOE Joint Genome Institute"/>
            <person name="Krizsan K."/>
            <person name="Almasi E."/>
            <person name="Merenyi Z."/>
            <person name="Sahu N."/>
            <person name="Viragh M."/>
            <person name="Koszo T."/>
            <person name="Mondo S."/>
            <person name="Kiss B."/>
            <person name="Balint B."/>
            <person name="Kues U."/>
            <person name="Barry K."/>
            <person name="Hegedus J.C."/>
            <person name="Henrissat B."/>
            <person name="Johnson J."/>
            <person name="Lipzen A."/>
            <person name="Ohm R."/>
            <person name="Nagy I."/>
            <person name="Pangilinan J."/>
            <person name="Yan J."/>
            <person name="Xiong Y."/>
            <person name="Grigoriev I.V."/>
            <person name="Hibbett D.S."/>
            <person name="Nagy L.G."/>
        </authorList>
    </citation>
    <scope>NUCLEOTIDE SEQUENCE [LARGE SCALE GENOMIC DNA]</scope>
    <source>
        <strain evidence="1 2">SZMC22713</strain>
    </source>
</reference>
<dbReference type="Proteomes" id="UP000294933">
    <property type="component" value="Unassembled WGS sequence"/>
</dbReference>
<accession>A0A4Y7PYG6</accession>
<evidence type="ECO:0000313" key="1">
    <source>
        <dbReference type="EMBL" id="TDL20185.1"/>
    </source>
</evidence>
<proteinExistence type="predicted"/>
<name>A0A4Y7PYG6_9AGAM</name>
<dbReference type="OrthoDB" id="3256283at2759"/>
<dbReference type="EMBL" id="ML170190">
    <property type="protein sequence ID" value="TDL20185.1"/>
    <property type="molecule type" value="Genomic_DNA"/>
</dbReference>
<organism evidence="1 2">
    <name type="scientific">Rickenella mellea</name>
    <dbReference type="NCBI Taxonomy" id="50990"/>
    <lineage>
        <taxon>Eukaryota</taxon>
        <taxon>Fungi</taxon>
        <taxon>Dikarya</taxon>
        <taxon>Basidiomycota</taxon>
        <taxon>Agaricomycotina</taxon>
        <taxon>Agaricomycetes</taxon>
        <taxon>Hymenochaetales</taxon>
        <taxon>Rickenellaceae</taxon>
        <taxon>Rickenella</taxon>
    </lineage>
</organism>
<dbReference type="AlphaFoldDB" id="A0A4Y7PYG6"/>